<dbReference type="FunFam" id="3.30.230.10:FF:000019">
    <property type="entry name" value="Lon protease homolog 2, peroxisomal"/>
    <property type="match status" value="1"/>
</dbReference>
<dbReference type="InterPro" id="IPR008268">
    <property type="entry name" value="Peptidase_S16_AS"/>
</dbReference>
<dbReference type="HAMAP" id="MF_01973">
    <property type="entry name" value="lon_bact"/>
    <property type="match status" value="1"/>
</dbReference>
<keyword evidence="4 11" id="KW-0645">Protease</keyword>
<dbReference type="InterPro" id="IPR003593">
    <property type="entry name" value="AAA+_ATPase"/>
</dbReference>
<dbReference type="SMART" id="SM00382">
    <property type="entry name" value="AAA"/>
    <property type="match status" value="1"/>
</dbReference>
<evidence type="ECO:0000256" key="11">
    <source>
        <dbReference type="HAMAP-Rule" id="MF_03121"/>
    </source>
</evidence>
<dbReference type="GO" id="GO:0004176">
    <property type="term" value="F:ATP-dependent peptidase activity"/>
    <property type="evidence" value="ECO:0007669"/>
    <property type="project" value="UniProtKB-UniRule"/>
</dbReference>
<accession>A0A9N9B3B3</accession>
<dbReference type="PROSITE" id="PS01046">
    <property type="entry name" value="LON_SER"/>
    <property type="match status" value="1"/>
</dbReference>
<feature type="domain" description="Lon proteolytic" evidence="17">
    <location>
        <begin position="653"/>
        <end position="841"/>
    </location>
</feature>
<evidence type="ECO:0000256" key="9">
    <source>
        <dbReference type="ARBA" id="ARBA00023016"/>
    </source>
</evidence>
<dbReference type="SUPFAM" id="SSF52540">
    <property type="entry name" value="P-loop containing nucleoside triphosphate hydrolases"/>
    <property type="match status" value="1"/>
</dbReference>
<dbReference type="PANTHER" id="PTHR10046">
    <property type="entry name" value="ATP DEPENDENT LON PROTEASE FAMILY MEMBER"/>
    <property type="match status" value="1"/>
</dbReference>
<dbReference type="InterPro" id="IPR003111">
    <property type="entry name" value="Lon_prtase_N"/>
</dbReference>
<evidence type="ECO:0000256" key="6">
    <source>
        <dbReference type="ARBA" id="ARBA00022801"/>
    </source>
</evidence>
<dbReference type="InterPro" id="IPR027065">
    <property type="entry name" value="Lon_Prtase"/>
</dbReference>
<keyword evidence="3" id="KW-0963">Cytoplasm</keyword>
<dbReference type="Gene3D" id="3.40.50.300">
    <property type="entry name" value="P-loop containing nucleotide triphosphate hydrolases"/>
    <property type="match status" value="1"/>
</dbReference>
<dbReference type="InterPro" id="IPR027417">
    <property type="entry name" value="P-loop_NTPase"/>
</dbReference>
<evidence type="ECO:0000256" key="3">
    <source>
        <dbReference type="ARBA" id="ARBA00022490"/>
    </source>
</evidence>
<dbReference type="PIRSF" id="PIRSF001174">
    <property type="entry name" value="Lon_proteas"/>
    <property type="match status" value="1"/>
</dbReference>
<dbReference type="InterPro" id="IPR015947">
    <property type="entry name" value="PUA-like_sf"/>
</dbReference>
<dbReference type="InterPro" id="IPR020568">
    <property type="entry name" value="Ribosomal_Su5_D2-typ_SF"/>
</dbReference>
<dbReference type="EC" id="3.4.21.-" evidence="11"/>
<dbReference type="PRINTS" id="PR00830">
    <property type="entry name" value="ENDOLAPTASE"/>
</dbReference>
<dbReference type="AlphaFoldDB" id="A0A9N9B3B3"/>
<dbReference type="FunFam" id="1.20.5.5270:FF:000002">
    <property type="entry name" value="Lon protease homolog"/>
    <property type="match status" value="1"/>
</dbReference>
<dbReference type="GO" id="GO:0005524">
    <property type="term" value="F:ATP binding"/>
    <property type="evidence" value="ECO:0007669"/>
    <property type="project" value="UniProtKB-UniRule"/>
</dbReference>
<dbReference type="InterPro" id="IPR027543">
    <property type="entry name" value="Lon_bac"/>
</dbReference>
<dbReference type="Pfam" id="PF02190">
    <property type="entry name" value="LON_substr_bdg"/>
    <property type="match status" value="1"/>
</dbReference>
<dbReference type="Proteomes" id="UP000789572">
    <property type="component" value="Unassembled WGS sequence"/>
</dbReference>
<feature type="active site" evidence="11 13">
    <location>
        <position position="746"/>
    </location>
</feature>
<dbReference type="Pfam" id="PF22667">
    <property type="entry name" value="Lon_lid"/>
    <property type="match status" value="1"/>
</dbReference>
<evidence type="ECO:0000313" key="19">
    <source>
        <dbReference type="EMBL" id="CAG8553469.1"/>
    </source>
</evidence>
<dbReference type="CDD" id="cd19500">
    <property type="entry name" value="RecA-like_Lon"/>
    <property type="match status" value="1"/>
</dbReference>
<evidence type="ECO:0000256" key="12">
    <source>
        <dbReference type="PIRNR" id="PIRNR001174"/>
    </source>
</evidence>
<dbReference type="Pfam" id="PF05362">
    <property type="entry name" value="Lon_C"/>
    <property type="match status" value="1"/>
</dbReference>
<organism evidence="19 20">
    <name type="scientific">Paraglomus occultum</name>
    <dbReference type="NCBI Taxonomy" id="144539"/>
    <lineage>
        <taxon>Eukaryota</taxon>
        <taxon>Fungi</taxon>
        <taxon>Fungi incertae sedis</taxon>
        <taxon>Mucoromycota</taxon>
        <taxon>Glomeromycotina</taxon>
        <taxon>Glomeromycetes</taxon>
        <taxon>Paraglomerales</taxon>
        <taxon>Paraglomeraceae</taxon>
        <taxon>Paraglomus</taxon>
    </lineage>
</organism>
<evidence type="ECO:0000256" key="14">
    <source>
        <dbReference type="PIRSR" id="PIRSR001174-2"/>
    </source>
</evidence>
<evidence type="ECO:0000256" key="10">
    <source>
        <dbReference type="ARBA" id="ARBA00023140"/>
    </source>
</evidence>
<dbReference type="InterPro" id="IPR008269">
    <property type="entry name" value="Lon_proteolytic"/>
</dbReference>
<sequence length="853" mass="94169">MLVNVPAIPNVLPIVPLKNKVILPGVGMRLVISRKETISLMQKIYKSPDSQEIKNVIGCVPISPPQSTVEGDTEKNSSRVDIIAPPIRSKNLTSPAKVIDALFNQKTRPGDLHPFGCAARIVRLERTVGEGFVAVVEGIARIKVDKYVSENPYLEAEVTVMSEPELSQGDQELQELAITLRSTGRKLLTTLHDLKLPTPVLTQLQKFIEKAHAGSLADLLVTAIDSTFEEKLQILDAVDLKTRMLRAIDMLTRQIQILKISQKVQSTVEGQLNKKQREFYLRQQLNAIKEELGEKDDSSNEDDDVVDLTKRLEEANLSPEADKAAQRELKRLKRMHPTQAEYQIVRTYLEWLSEIPWNKSTTDILDIKIAEKQLNDDHYGLETVKKRVLEYLAVLKLKEDMKGPILVLIGAPGVGKTSLGKSIANALGRKFHRISLGGVRDEAEIRGHRRTYIGAMPGLIAQGLKRVGVNNPVFLLDEIDKVGHLSHHGDPSAALLEVLDPEQNNSFNDHYLNVPLDLSKVLFIATANHLDSISPPLLDRMELISLSGYTFDEKVNIAQRHLLPKQIKAHGMAPGDVKISNELLLVIATGYTREAGVRNFEREIASICRAKAVEYADARDNGELAAYRADVSKKDIEEILGVAKYDDEVAERTSLPGVVTGLAWTASGAGGILFIEATQMAGKGNLQLTGKLGEVIKESAQIALSWVRANAYKLGIISASTEFSFFSERDVHIHFPSGAVPKDGPSAGIALLTALVSLFTKRTVPTTTAMTGEITLRGQVLPVGGIKEKIIAAHRAGITRIILPLRNMKDVEGDVPVNIKEEIKVVYVKKVWDVLEAAFDDWRTENVVIESRL</sequence>
<keyword evidence="6 11" id="KW-0378">Hydrolase</keyword>
<dbReference type="OrthoDB" id="2411602at2759"/>
<reference evidence="19" key="1">
    <citation type="submission" date="2021-06" db="EMBL/GenBank/DDBJ databases">
        <authorList>
            <person name="Kallberg Y."/>
            <person name="Tangrot J."/>
            <person name="Rosling A."/>
        </authorList>
    </citation>
    <scope>NUCLEOTIDE SEQUENCE</scope>
    <source>
        <strain evidence="19">IA702</strain>
    </source>
</reference>
<feature type="binding site" evidence="14">
    <location>
        <begin position="410"/>
        <end position="417"/>
    </location>
    <ligand>
        <name>ATP</name>
        <dbReference type="ChEBI" id="CHEBI:30616"/>
    </ligand>
</feature>
<comment type="function">
    <text evidence="11">ATP-dependent serine protease that mediates the selective degradation of misfolded and unassembled polypeptides in the peroxisomal matrix. Necessary for type 2 peroxisome targeting signal (PTS2)-containing protein processing and facilitates peroxisome matrix protein import.</text>
</comment>
<evidence type="ECO:0000256" key="7">
    <source>
        <dbReference type="ARBA" id="ARBA00022825"/>
    </source>
</evidence>
<dbReference type="InterPro" id="IPR003959">
    <property type="entry name" value="ATPase_AAA_core"/>
</dbReference>
<evidence type="ECO:0000256" key="15">
    <source>
        <dbReference type="PROSITE-ProRule" id="PRU01122"/>
    </source>
</evidence>
<comment type="similarity">
    <text evidence="11 12 15 16">Belongs to the peptidase S16 family.</text>
</comment>
<dbReference type="GO" id="GO:0005782">
    <property type="term" value="C:peroxisomal matrix"/>
    <property type="evidence" value="ECO:0007669"/>
    <property type="project" value="UniProtKB-SubCell"/>
</dbReference>
<dbReference type="InterPro" id="IPR004815">
    <property type="entry name" value="Lon_bac/euk-typ"/>
</dbReference>
<dbReference type="Gene3D" id="1.20.58.1480">
    <property type="match status" value="1"/>
</dbReference>
<evidence type="ECO:0000256" key="1">
    <source>
        <dbReference type="ARBA" id="ARBA00004253"/>
    </source>
</evidence>
<evidence type="ECO:0000313" key="20">
    <source>
        <dbReference type="Proteomes" id="UP000789572"/>
    </source>
</evidence>
<feature type="short sequence motif" description="Microbody targeting signal" evidence="11">
    <location>
        <begin position="851"/>
        <end position="853"/>
    </location>
</feature>
<dbReference type="PROSITE" id="PS51787">
    <property type="entry name" value="LON_N"/>
    <property type="match status" value="1"/>
</dbReference>
<keyword evidence="9" id="KW-0346">Stress response</keyword>
<dbReference type="SMART" id="SM00464">
    <property type="entry name" value="LON"/>
    <property type="match status" value="1"/>
</dbReference>
<dbReference type="GO" id="GO:0016485">
    <property type="term" value="P:protein processing"/>
    <property type="evidence" value="ECO:0007669"/>
    <property type="project" value="UniProtKB-UniRule"/>
</dbReference>
<dbReference type="Gene3D" id="1.20.5.5270">
    <property type="match status" value="1"/>
</dbReference>
<evidence type="ECO:0000256" key="13">
    <source>
        <dbReference type="PIRSR" id="PIRSR001174-1"/>
    </source>
</evidence>
<evidence type="ECO:0000256" key="16">
    <source>
        <dbReference type="RuleBase" id="RU000591"/>
    </source>
</evidence>
<keyword evidence="5 12" id="KW-0547">Nucleotide-binding</keyword>
<dbReference type="EMBL" id="CAJVPJ010000744">
    <property type="protein sequence ID" value="CAG8553469.1"/>
    <property type="molecule type" value="Genomic_DNA"/>
</dbReference>
<dbReference type="InterPro" id="IPR027501">
    <property type="entry name" value="Lonp2_euk"/>
</dbReference>
<dbReference type="NCBIfam" id="TIGR00763">
    <property type="entry name" value="lon"/>
    <property type="match status" value="1"/>
</dbReference>
<protein>
    <recommendedName>
        <fullName evidence="11">Lon protease homolog 2, peroxisomal</fullName>
        <ecNumber evidence="11">3.4.21.-</ecNumber>
    </recommendedName>
</protein>
<keyword evidence="10 11" id="KW-0576">Peroxisome</keyword>
<keyword evidence="7 11" id="KW-0720">Serine protease</keyword>
<proteinExistence type="inferred from homology"/>
<evidence type="ECO:0000259" key="17">
    <source>
        <dbReference type="PROSITE" id="PS51786"/>
    </source>
</evidence>
<dbReference type="SUPFAM" id="SSF54211">
    <property type="entry name" value="Ribosomal protein S5 domain 2-like"/>
    <property type="match status" value="1"/>
</dbReference>
<keyword evidence="20" id="KW-1185">Reference proteome</keyword>
<dbReference type="Gene3D" id="2.30.130.40">
    <property type="entry name" value="LON domain-like"/>
    <property type="match status" value="1"/>
</dbReference>
<evidence type="ECO:0000256" key="2">
    <source>
        <dbReference type="ARBA" id="ARBA00004496"/>
    </source>
</evidence>
<dbReference type="GO" id="GO:0004252">
    <property type="term" value="F:serine-type endopeptidase activity"/>
    <property type="evidence" value="ECO:0007669"/>
    <property type="project" value="UniProtKB-UniRule"/>
</dbReference>
<dbReference type="Gene3D" id="3.30.230.10">
    <property type="match status" value="1"/>
</dbReference>
<evidence type="ECO:0000259" key="18">
    <source>
        <dbReference type="PROSITE" id="PS51787"/>
    </source>
</evidence>
<dbReference type="InterPro" id="IPR046336">
    <property type="entry name" value="Lon_prtase_N_sf"/>
</dbReference>
<comment type="caution">
    <text evidence="11">Lacks conserved residue(s) required for the propagation of feature annotation.</text>
</comment>
<evidence type="ECO:0000256" key="5">
    <source>
        <dbReference type="ARBA" id="ARBA00022741"/>
    </source>
</evidence>
<dbReference type="GO" id="GO:0006515">
    <property type="term" value="P:protein quality control for misfolded or incompletely synthesized proteins"/>
    <property type="evidence" value="ECO:0007669"/>
    <property type="project" value="UniProtKB-UniRule"/>
</dbReference>
<comment type="subcellular location">
    <subcellularLocation>
        <location evidence="2">Cytoplasm</location>
    </subcellularLocation>
    <subcellularLocation>
        <location evidence="1 11">Peroxisome matrix</location>
    </subcellularLocation>
</comment>
<comment type="caution">
    <text evidence="19">The sequence shown here is derived from an EMBL/GenBank/DDBJ whole genome shotgun (WGS) entry which is preliminary data.</text>
</comment>
<name>A0A9N9B3B3_9GLOM</name>
<keyword evidence="8 12" id="KW-0067">ATP-binding</keyword>
<dbReference type="GO" id="GO:0016558">
    <property type="term" value="P:protein import into peroxisome matrix"/>
    <property type="evidence" value="ECO:0007669"/>
    <property type="project" value="UniProtKB-UniRule"/>
</dbReference>
<dbReference type="InterPro" id="IPR054594">
    <property type="entry name" value="Lon_lid"/>
</dbReference>
<feature type="active site" evidence="11 13">
    <location>
        <position position="789"/>
    </location>
</feature>
<evidence type="ECO:0000256" key="8">
    <source>
        <dbReference type="ARBA" id="ARBA00022840"/>
    </source>
</evidence>
<dbReference type="GO" id="GO:0043565">
    <property type="term" value="F:sequence-specific DNA binding"/>
    <property type="evidence" value="ECO:0007669"/>
    <property type="project" value="InterPro"/>
</dbReference>
<dbReference type="HAMAP" id="MF_03121">
    <property type="entry name" value="lonp2_euk"/>
    <property type="match status" value="1"/>
</dbReference>
<dbReference type="Pfam" id="PF00004">
    <property type="entry name" value="AAA"/>
    <property type="match status" value="1"/>
</dbReference>
<dbReference type="FunFam" id="3.40.50.300:FF:000382">
    <property type="entry name" value="Lon protease homolog 2, peroxisomal"/>
    <property type="match status" value="1"/>
</dbReference>
<dbReference type="InterPro" id="IPR014721">
    <property type="entry name" value="Ribsml_uS5_D2-typ_fold_subgr"/>
</dbReference>
<evidence type="ECO:0000256" key="4">
    <source>
        <dbReference type="ARBA" id="ARBA00022670"/>
    </source>
</evidence>
<dbReference type="SUPFAM" id="SSF88697">
    <property type="entry name" value="PUA domain-like"/>
    <property type="match status" value="1"/>
</dbReference>
<dbReference type="GO" id="GO:0016887">
    <property type="term" value="F:ATP hydrolysis activity"/>
    <property type="evidence" value="ECO:0007669"/>
    <property type="project" value="UniProtKB-UniRule"/>
</dbReference>
<dbReference type="Gene3D" id="1.10.8.60">
    <property type="match status" value="1"/>
</dbReference>
<dbReference type="PROSITE" id="PS51786">
    <property type="entry name" value="LON_PROTEOLYTIC"/>
    <property type="match status" value="1"/>
</dbReference>
<dbReference type="FunFam" id="1.10.8.60:FF:000091">
    <property type="entry name" value="Lon protease homolog 2, peroxisomal"/>
    <property type="match status" value="1"/>
</dbReference>
<gene>
    <name evidence="19" type="ORF">POCULU_LOCUS5141</name>
</gene>
<feature type="domain" description="Lon N-terminal" evidence="18">
    <location>
        <begin position="12"/>
        <end position="255"/>
    </location>
</feature>